<dbReference type="InterPro" id="IPR006490">
    <property type="entry name" value="Maj_tail_phi13"/>
</dbReference>
<reference evidence="1" key="1">
    <citation type="journal article" date="2021" name="Proc. Natl. Acad. Sci. U.S.A.">
        <title>A Catalog of Tens of Thousands of Viruses from Human Metagenomes Reveals Hidden Associations with Chronic Diseases.</title>
        <authorList>
            <person name="Tisza M.J."/>
            <person name="Buck C.B."/>
        </authorList>
    </citation>
    <scope>NUCLEOTIDE SEQUENCE</scope>
    <source>
        <strain evidence="1">CtkyH28</strain>
    </source>
</reference>
<accession>A0A8S5LMW2</accession>
<dbReference type="NCBIfam" id="TIGR01603">
    <property type="entry name" value="maj_tail_phi13"/>
    <property type="match status" value="1"/>
</dbReference>
<name>A0A8S5LMW2_9CAUD</name>
<proteinExistence type="predicted"/>
<organism evidence="1">
    <name type="scientific">Siphoviridae sp. ctkyH28</name>
    <dbReference type="NCBI Taxonomy" id="2827585"/>
    <lineage>
        <taxon>Viruses</taxon>
        <taxon>Duplodnaviria</taxon>
        <taxon>Heunggongvirae</taxon>
        <taxon>Uroviricota</taxon>
        <taxon>Caudoviricetes</taxon>
    </lineage>
</organism>
<evidence type="ECO:0000313" key="1">
    <source>
        <dbReference type="EMBL" id="DAD71159.1"/>
    </source>
</evidence>
<dbReference type="EMBL" id="BK015877">
    <property type="protein sequence ID" value="DAD71159.1"/>
    <property type="molecule type" value="Genomic_DNA"/>
</dbReference>
<sequence>MATGETYKTIDWRGVRGLVAAEIKSETEEAITYDTPFRVCGVATLTKATETSSAKKYYDNVPAIVIQATGGDEVNIEGSAIQEHIQAKLMGEYYDDTLGMYVEGEPTTKYFALGYITEDTDGEERYVWRLKGTFSYPEAEHKTKDDGTDSNGSTLVYTGVNTMTKFTKNGNKTAKAVVVKASKYTAGETKFFETVQTPDTVGTTNSQGS</sequence>
<protein>
    <submittedName>
        <fullName evidence="1">Tail tube protein</fullName>
    </submittedName>
</protein>